<dbReference type="OrthoDB" id="6242at2157"/>
<dbReference type="InterPro" id="IPR011234">
    <property type="entry name" value="Fumarylacetoacetase-like_C"/>
</dbReference>
<dbReference type="KEGG" id="halg:HUG10_18500"/>
<reference evidence="3 4" key="1">
    <citation type="submission" date="2020-07" db="EMBL/GenBank/DDBJ databases">
        <title>Gai3-2, isolated from salt lake.</title>
        <authorList>
            <person name="Cui H."/>
            <person name="Shi X."/>
        </authorList>
    </citation>
    <scope>NUCLEOTIDE SEQUENCE [LARGE SCALE GENOMIC DNA]</scope>
    <source>
        <strain evidence="3 4">Gai3-2</strain>
        <plasmid evidence="3 4">unnamed1</plasmid>
    </source>
</reference>
<sequence>MRRVRFRDRGGSVRRGEWTDDGIEFGGEVYDPEAVDVLPPVEPSKIVCVAANYVEHIKEAGRSIPEDLPPRPGFFLKGPNAVAGHGDTVKLPTPAATEEELAGREKGDIELGQGRMDYEGEFGVVIGEQCRNVPEDDYMDVVAGYTCLNDVSNRDDQDVERNWVRGKAFDNSAPIGPVLATPDEVPEQPRVRLWLNGEKRQDSDDDELVFPVGRAISDVSTFLTLEPGDIVAMGTTVGVGPLSDGDHVEIEVEGVGRLEHDVEA</sequence>
<geneLocation type="plasmid" evidence="3 4">
    <name>unnamed1</name>
</geneLocation>
<dbReference type="SUPFAM" id="SSF56529">
    <property type="entry name" value="FAH"/>
    <property type="match status" value="1"/>
</dbReference>
<name>A0A7D5K3D3_9EURY</name>
<dbReference type="EMBL" id="CP058530">
    <property type="protein sequence ID" value="QLG29601.1"/>
    <property type="molecule type" value="Genomic_DNA"/>
</dbReference>
<gene>
    <name evidence="3" type="ORF">HUG10_18500</name>
</gene>
<keyword evidence="3" id="KW-0378">Hydrolase</keyword>
<evidence type="ECO:0000313" key="4">
    <source>
        <dbReference type="Proteomes" id="UP000509750"/>
    </source>
</evidence>
<dbReference type="RefSeq" id="WP_179171175.1">
    <property type="nucleotide sequence ID" value="NZ_CP058530.1"/>
</dbReference>
<keyword evidence="1" id="KW-0479">Metal-binding</keyword>
<proteinExistence type="predicted"/>
<protein>
    <submittedName>
        <fullName evidence="3">Fumarylacetoacetate hydrolase family protein</fullName>
    </submittedName>
</protein>
<dbReference type="InterPro" id="IPR036663">
    <property type="entry name" value="Fumarylacetoacetase_C_sf"/>
</dbReference>
<keyword evidence="3" id="KW-0614">Plasmid</keyword>
<organism evidence="3 4">
    <name type="scientific">Halorarum halophilum</name>
    <dbReference type="NCBI Taxonomy" id="2743090"/>
    <lineage>
        <taxon>Archaea</taxon>
        <taxon>Methanobacteriati</taxon>
        <taxon>Methanobacteriota</taxon>
        <taxon>Stenosarchaea group</taxon>
        <taxon>Halobacteria</taxon>
        <taxon>Halobacteriales</taxon>
        <taxon>Haloferacaceae</taxon>
        <taxon>Halorarum</taxon>
    </lineage>
</organism>
<dbReference type="PANTHER" id="PTHR11820:SF7">
    <property type="entry name" value="ACYLPYRUVASE FAHD1, MITOCHONDRIAL"/>
    <property type="match status" value="1"/>
</dbReference>
<dbReference type="Gene3D" id="3.90.850.10">
    <property type="entry name" value="Fumarylacetoacetase-like, C-terminal domain"/>
    <property type="match status" value="1"/>
</dbReference>
<evidence type="ECO:0000256" key="1">
    <source>
        <dbReference type="ARBA" id="ARBA00022723"/>
    </source>
</evidence>
<feature type="domain" description="Fumarylacetoacetase-like C-terminal" evidence="2">
    <location>
        <begin position="45"/>
        <end position="262"/>
    </location>
</feature>
<dbReference type="Pfam" id="PF01557">
    <property type="entry name" value="FAA_hydrolase"/>
    <property type="match status" value="1"/>
</dbReference>
<dbReference type="GO" id="GO:0018773">
    <property type="term" value="F:acetylpyruvate hydrolase activity"/>
    <property type="evidence" value="ECO:0007669"/>
    <property type="project" value="TreeGrafter"/>
</dbReference>
<dbReference type="PANTHER" id="PTHR11820">
    <property type="entry name" value="ACYLPYRUVASE"/>
    <property type="match status" value="1"/>
</dbReference>
<keyword evidence="4" id="KW-1185">Reference proteome</keyword>
<dbReference type="AlphaFoldDB" id="A0A7D5K3D3"/>
<evidence type="ECO:0000313" key="3">
    <source>
        <dbReference type="EMBL" id="QLG29601.1"/>
    </source>
</evidence>
<dbReference type="Proteomes" id="UP000509750">
    <property type="component" value="Plasmid unnamed1"/>
</dbReference>
<dbReference type="GeneID" id="56030867"/>
<dbReference type="GO" id="GO:0046872">
    <property type="term" value="F:metal ion binding"/>
    <property type="evidence" value="ECO:0007669"/>
    <property type="project" value="UniProtKB-KW"/>
</dbReference>
<evidence type="ECO:0000259" key="2">
    <source>
        <dbReference type="Pfam" id="PF01557"/>
    </source>
</evidence>
<accession>A0A7D5K3D3</accession>